<reference evidence="2" key="1">
    <citation type="submission" date="2015-07" db="EMBL/GenBank/DDBJ databases">
        <authorList>
            <person name="Ju K.-S."/>
            <person name="Doroghazi J.R."/>
            <person name="Metcalf W.W."/>
        </authorList>
    </citation>
    <scope>NUCLEOTIDE SEQUENCE [LARGE SCALE GENOMIC DNA]</scope>
    <source>
        <strain evidence="2">NRRL ISP-5002</strain>
    </source>
</reference>
<evidence type="ECO:0000313" key="1">
    <source>
        <dbReference type="EMBL" id="KPC66616.1"/>
    </source>
</evidence>
<dbReference type="EMBL" id="LGKG01000002">
    <property type="protein sequence ID" value="KPC66616.1"/>
    <property type="molecule type" value="Genomic_DNA"/>
</dbReference>
<evidence type="ECO:0000313" key="2">
    <source>
        <dbReference type="Proteomes" id="UP000037982"/>
    </source>
</evidence>
<gene>
    <name evidence="1" type="ORF">ADL29_03760</name>
</gene>
<dbReference type="AlphaFoldDB" id="A0A0N0Y1I4"/>
<keyword evidence="2" id="KW-1185">Reference proteome</keyword>
<organism evidence="1 2">
    <name type="scientific">Streptomyces chattanoogensis</name>
    <dbReference type="NCBI Taxonomy" id="66876"/>
    <lineage>
        <taxon>Bacteria</taxon>
        <taxon>Bacillati</taxon>
        <taxon>Actinomycetota</taxon>
        <taxon>Actinomycetes</taxon>
        <taxon>Kitasatosporales</taxon>
        <taxon>Streptomycetaceae</taxon>
        <taxon>Streptomyces</taxon>
    </lineage>
</organism>
<protein>
    <submittedName>
        <fullName evidence="1">Uncharacterized protein</fullName>
    </submittedName>
</protein>
<accession>A0A0N0Y1I4</accession>
<proteinExistence type="predicted"/>
<dbReference type="PATRIC" id="fig|66876.3.peg.823"/>
<dbReference type="Proteomes" id="UP000037982">
    <property type="component" value="Unassembled WGS sequence"/>
</dbReference>
<comment type="caution">
    <text evidence="1">The sequence shown here is derived from an EMBL/GenBank/DDBJ whole genome shotgun (WGS) entry which is preliminary data.</text>
</comment>
<name>A0A0N0Y1I4_9ACTN</name>
<sequence>MKRTLRRLRRSAKGLLAQLELPECCDIVTLCEHLSRERGRALHLVPVVMGSSHPCGIWVAIETADIVIFEASTSRLHQDHIIAHELAHMLCNHKGTAERLGASGLFSVFPHLDPQRVRDALGRTSYSTEEEQEAEIMASLLLERVTRPPVESRWEIPSADAEAVARIEKSL</sequence>